<comment type="caution">
    <text evidence="2">The sequence shown here is derived from an EMBL/GenBank/DDBJ whole genome shotgun (WGS) entry which is preliminary data.</text>
</comment>
<dbReference type="InterPro" id="IPR001119">
    <property type="entry name" value="SLH_dom"/>
</dbReference>
<keyword evidence="2" id="KW-0378">Hydrolase</keyword>
<dbReference type="PROSITE" id="PS51272">
    <property type="entry name" value="SLH"/>
    <property type="match status" value="2"/>
</dbReference>
<feature type="domain" description="SLH" evidence="1">
    <location>
        <begin position="145"/>
        <end position="196"/>
    </location>
</feature>
<dbReference type="Pfam" id="PF00395">
    <property type="entry name" value="SLH"/>
    <property type="match status" value="2"/>
</dbReference>
<keyword evidence="2" id="KW-0624">Polysaccharide degradation</keyword>
<dbReference type="GO" id="GO:0045493">
    <property type="term" value="P:xylan catabolic process"/>
    <property type="evidence" value="ECO:0007669"/>
    <property type="project" value="UniProtKB-KW"/>
</dbReference>
<evidence type="ECO:0000313" key="2">
    <source>
        <dbReference type="EMBL" id="MPN47026.1"/>
    </source>
</evidence>
<name>A0A645I7Z4_9ZZZZ</name>
<keyword evidence="2" id="KW-0858">Xylan degradation</keyword>
<protein>
    <submittedName>
        <fullName evidence="2">Endo-1,4-beta-xylanase A</fullName>
        <ecNumber evidence="2">3.2.1.8</ecNumber>
    </submittedName>
</protein>
<reference evidence="2" key="1">
    <citation type="submission" date="2019-08" db="EMBL/GenBank/DDBJ databases">
        <authorList>
            <person name="Kucharzyk K."/>
            <person name="Murdoch R.W."/>
            <person name="Higgins S."/>
            <person name="Loffler F."/>
        </authorList>
    </citation>
    <scope>NUCLEOTIDE SEQUENCE</scope>
</reference>
<dbReference type="AlphaFoldDB" id="A0A645I7Z4"/>
<proteinExistence type="predicted"/>
<gene>
    <name evidence="2" type="primary">xynA1_16</name>
    <name evidence="2" type="ORF">SDC9_194626</name>
</gene>
<feature type="domain" description="SLH" evidence="1">
    <location>
        <begin position="81"/>
        <end position="144"/>
    </location>
</feature>
<organism evidence="2">
    <name type="scientific">bioreactor metagenome</name>
    <dbReference type="NCBI Taxonomy" id="1076179"/>
    <lineage>
        <taxon>unclassified sequences</taxon>
        <taxon>metagenomes</taxon>
        <taxon>ecological metagenomes</taxon>
    </lineage>
</organism>
<dbReference type="GO" id="GO:0031176">
    <property type="term" value="F:endo-1,4-beta-xylanase activity"/>
    <property type="evidence" value="ECO:0007669"/>
    <property type="project" value="UniProtKB-EC"/>
</dbReference>
<dbReference type="EC" id="3.2.1.8" evidence="2"/>
<keyword evidence="2" id="KW-0326">Glycosidase</keyword>
<accession>A0A645I7Z4</accession>
<dbReference type="EMBL" id="VSSQ01108182">
    <property type="protein sequence ID" value="MPN47026.1"/>
    <property type="molecule type" value="Genomic_DNA"/>
</dbReference>
<sequence length="196" mass="21333">MFELRINHGSGRQVQNFGTGSVSVSIPYILGANESASNVQAVYVDASGAVHWLANSVYDSVNRVLRFSTTHFSTYGVGYKQANPAFTDTASHWAKDDIAFAVSRGLLDGTSATTFSPNSALTRGMFVAALGRLSNTDVSLYKRSSFTNVKNDAYYMGYIEWANKNYILTGVGNGKFAPDQAITRAQMAVIMQEKQI</sequence>
<evidence type="ECO:0000259" key="1">
    <source>
        <dbReference type="PROSITE" id="PS51272"/>
    </source>
</evidence>
<keyword evidence="2" id="KW-0119">Carbohydrate metabolism</keyword>